<evidence type="ECO:0000313" key="7">
    <source>
        <dbReference type="Proteomes" id="UP000481153"/>
    </source>
</evidence>
<dbReference type="Proteomes" id="UP000481153">
    <property type="component" value="Unassembled WGS sequence"/>
</dbReference>
<organism evidence="6 7">
    <name type="scientific">Aphanomyces euteiches</name>
    <dbReference type="NCBI Taxonomy" id="100861"/>
    <lineage>
        <taxon>Eukaryota</taxon>
        <taxon>Sar</taxon>
        <taxon>Stramenopiles</taxon>
        <taxon>Oomycota</taxon>
        <taxon>Saprolegniomycetes</taxon>
        <taxon>Saprolegniales</taxon>
        <taxon>Verrucalvaceae</taxon>
        <taxon>Aphanomyces</taxon>
    </lineage>
</organism>
<dbReference type="EMBL" id="VJMJ01000100">
    <property type="protein sequence ID" value="KAF0735319.1"/>
    <property type="molecule type" value="Genomic_DNA"/>
</dbReference>
<keyword evidence="2 4" id="KW-0863">Zinc-finger</keyword>
<evidence type="ECO:0000256" key="2">
    <source>
        <dbReference type="ARBA" id="ARBA00022771"/>
    </source>
</evidence>
<dbReference type="PANTHER" id="PTHR13510:SF44">
    <property type="entry name" value="RABENOSYN-5"/>
    <property type="match status" value="1"/>
</dbReference>
<dbReference type="SUPFAM" id="SSF55961">
    <property type="entry name" value="Bet v1-like"/>
    <property type="match status" value="1"/>
</dbReference>
<keyword evidence="7" id="KW-1185">Reference proteome</keyword>
<dbReference type="PROSITE" id="PS50178">
    <property type="entry name" value="ZF_FYVE"/>
    <property type="match status" value="1"/>
</dbReference>
<dbReference type="InterPro" id="IPR013083">
    <property type="entry name" value="Znf_RING/FYVE/PHD"/>
</dbReference>
<dbReference type="InterPro" id="IPR017455">
    <property type="entry name" value="Znf_FYVE-rel"/>
</dbReference>
<feature type="domain" description="FYVE-type" evidence="5">
    <location>
        <begin position="269"/>
        <end position="328"/>
    </location>
</feature>
<dbReference type="SUPFAM" id="SSF57903">
    <property type="entry name" value="FYVE/PHD zinc finger"/>
    <property type="match status" value="1"/>
</dbReference>
<dbReference type="SMART" id="SM00064">
    <property type="entry name" value="FYVE"/>
    <property type="match status" value="1"/>
</dbReference>
<name>A0A6G0X5X2_9STRA</name>
<dbReference type="InterPro" id="IPR023393">
    <property type="entry name" value="START-like_dom_sf"/>
</dbReference>
<dbReference type="Gene3D" id="3.30.40.10">
    <property type="entry name" value="Zinc/RING finger domain, C3HC4 (zinc finger)"/>
    <property type="match status" value="1"/>
</dbReference>
<reference evidence="6 7" key="1">
    <citation type="submission" date="2019-07" db="EMBL/GenBank/DDBJ databases">
        <title>Genomics analysis of Aphanomyces spp. identifies a new class of oomycete effector associated with host adaptation.</title>
        <authorList>
            <person name="Gaulin E."/>
        </authorList>
    </citation>
    <scope>NUCLEOTIDE SEQUENCE [LARGE SCALE GENOMIC DNA]</scope>
    <source>
        <strain evidence="6 7">ATCC 201684</strain>
    </source>
</reference>
<protein>
    <recommendedName>
        <fullName evidence="5">FYVE-type domain-containing protein</fullName>
    </recommendedName>
</protein>
<evidence type="ECO:0000313" key="6">
    <source>
        <dbReference type="EMBL" id="KAF0735319.1"/>
    </source>
</evidence>
<evidence type="ECO:0000256" key="1">
    <source>
        <dbReference type="ARBA" id="ARBA00022723"/>
    </source>
</evidence>
<dbReference type="AlphaFoldDB" id="A0A6G0X5X2"/>
<dbReference type="PANTHER" id="PTHR13510">
    <property type="entry name" value="FYVE-FINGER-CONTAINING RAB5 EFFECTOR PROTEIN RABENOSYN-5-RELATED"/>
    <property type="match status" value="1"/>
</dbReference>
<accession>A0A6G0X5X2</accession>
<dbReference type="GO" id="GO:0008270">
    <property type="term" value="F:zinc ion binding"/>
    <property type="evidence" value="ECO:0007669"/>
    <property type="project" value="UniProtKB-KW"/>
</dbReference>
<dbReference type="CDD" id="cd00065">
    <property type="entry name" value="FYVE_like_SF"/>
    <property type="match status" value="1"/>
</dbReference>
<gene>
    <name evidence="6" type="ORF">Ae201684_008231</name>
</gene>
<evidence type="ECO:0000256" key="3">
    <source>
        <dbReference type="ARBA" id="ARBA00022833"/>
    </source>
</evidence>
<sequence>MPELSVPIPNDFFQLPRLTQTDIERYQAVGHEFVKLFVDVAKIKYGPIDWSIQSKTPEITVFECRANHVPMHLVRTEINATLEEAIAVFQTTTLTETRKLQAEVQPLVLDKVRLYNVTLPTPENPYLFQSLNWAVVDTTYPKFVLKRRDFCFIEHQDVVQFEGKRAFVRGMKSIELACVPSLEGSFDVVRGEMLHYGSVFVETDRPGVLQLLTVYHIQPNGNTKGALGEKLMRKSLEGHYRTIHDVEQVIRSYHLGHLTFLDPTSMPPLDSQVKCEICTKYFGRRRKTQCRHCAKIVCSRKCSAKWKVMRSGLELNVRLCSGCSKQSQGQPSSTNSSMSTDSVAEYLQSMTTTDDFSCYEESVVSVEPRQDYKVTRITITDY</sequence>
<dbReference type="Pfam" id="PF01363">
    <property type="entry name" value="FYVE"/>
    <property type="match status" value="1"/>
</dbReference>
<keyword evidence="1" id="KW-0479">Metal-binding</keyword>
<comment type="caution">
    <text evidence="6">The sequence shown here is derived from an EMBL/GenBank/DDBJ whole genome shotgun (WGS) entry which is preliminary data.</text>
</comment>
<dbReference type="InterPro" id="IPR000306">
    <property type="entry name" value="Znf_FYVE"/>
</dbReference>
<keyword evidence="3" id="KW-0862">Zinc</keyword>
<dbReference type="InterPro" id="IPR052727">
    <property type="entry name" value="Rab4/Rab5_effector"/>
</dbReference>
<evidence type="ECO:0000259" key="5">
    <source>
        <dbReference type="PROSITE" id="PS50178"/>
    </source>
</evidence>
<dbReference type="InterPro" id="IPR011011">
    <property type="entry name" value="Znf_FYVE_PHD"/>
</dbReference>
<proteinExistence type="predicted"/>
<dbReference type="Gene3D" id="3.30.530.20">
    <property type="match status" value="1"/>
</dbReference>
<dbReference type="VEuPathDB" id="FungiDB:AeMF1_005304"/>
<evidence type="ECO:0000256" key="4">
    <source>
        <dbReference type="PROSITE-ProRule" id="PRU00091"/>
    </source>
</evidence>